<dbReference type="Proteomes" id="UP000782241">
    <property type="component" value="Unassembled WGS sequence"/>
</dbReference>
<reference evidence="1" key="1">
    <citation type="submission" date="2021-04" db="EMBL/GenBank/DDBJ databases">
        <title>Draft genome of Fusarium avenaceum strain F156N33, isolated from an atmospheric sample in Virginia.</title>
        <authorList>
            <person name="Yang S."/>
            <person name="Vinatzer B.A."/>
            <person name="Coleman J."/>
        </authorList>
    </citation>
    <scope>NUCLEOTIDE SEQUENCE</scope>
    <source>
        <strain evidence="1">F156N33</strain>
    </source>
</reference>
<gene>
    <name evidence="1" type="ORF">KAF25_000202</name>
</gene>
<dbReference type="EMBL" id="JAGPUO010000036">
    <property type="protein sequence ID" value="KAG5655079.1"/>
    <property type="molecule type" value="Genomic_DNA"/>
</dbReference>
<protein>
    <submittedName>
        <fullName evidence="1">Uncharacterized protein</fullName>
    </submittedName>
</protein>
<sequence>MKKSRHPYMSTDIGWWSQFTLPRLPSGRHDTAYSNFAGPIPGDGNTPLAFNRQ</sequence>
<accession>A0A9P7KMD4</accession>
<comment type="caution">
    <text evidence="1">The sequence shown here is derived from an EMBL/GenBank/DDBJ whole genome shotgun (WGS) entry which is preliminary data.</text>
</comment>
<keyword evidence="2" id="KW-1185">Reference proteome</keyword>
<evidence type="ECO:0000313" key="2">
    <source>
        <dbReference type="Proteomes" id="UP000782241"/>
    </source>
</evidence>
<evidence type="ECO:0000313" key="1">
    <source>
        <dbReference type="EMBL" id="KAG5655079.1"/>
    </source>
</evidence>
<proteinExistence type="predicted"/>
<dbReference type="AlphaFoldDB" id="A0A9P7KMD4"/>
<dbReference type="Gene3D" id="3.90.25.10">
    <property type="entry name" value="UDP-galactose 4-epimerase, domain 1"/>
    <property type="match status" value="1"/>
</dbReference>
<name>A0A9P7KMD4_9HYPO</name>
<organism evidence="1 2">
    <name type="scientific">Fusarium avenaceum</name>
    <dbReference type="NCBI Taxonomy" id="40199"/>
    <lineage>
        <taxon>Eukaryota</taxon>
        <taxon>Fungi</taxon>
        <taxon>Dikarya</taxon>
        <taxon>Ascomycota</taxon>
        <taxon>Pezizomycotina</taxon>
        <taxon>Sordariomycetes</taxon>
        <taxon>Hypocreomycetidae</taxon>
        <taxon>Hypocreales</taxon>
        <taxon>Nectriaceae</taxon>
        <taxon>Fusarium</taxon>
        <taxon>Fusarium tricinctum species complex</taxon>
    </lineage>
</organism>
<dbReference type="Gene3D" id="3.40.50.720">
    <property type="entry name" value="NAD(P)-binding Rossmann-like Domain"/>
    <property type="match status" value="1"/>
</dbReference>